<sequence>MTRSPRIAVLGASGYVGSVVSGLLAQRPVSLRLVARRNCVVPPDAVAGTEAVSIDLTDPDGVARAVDGADVVFHLAKHSGDWRLPEENPAATEPVNVGIMRSLVRVLADRPGSPPLVVFAGACTQIGHTPDHPMDGTEPDDPDTEYDRQNLEAENVLMAASAAGAVRGISLRLATVFGQTALSGAPDAGVVTTMIRKALAGEQLTMWHDGTVVRDITYVEDVGRAFLAALDHPDALVGRHWMIGTGVADRLGDVFRTVAEAVADATGKPEVPVVTVTPPGAAVVTDFLNVFINPVPFGSATGWTARVPLREGIDRTVAALLRQPVPTTTP</sequence>
<feature type="domain" description="NAD-dependent epimerase/dehydratase" evidence="1">
    <location>
        <begin position="7"/>
        <end position="244"/>
    </location>
</feature>
<dbReference type="Pfam" id="PF01370">
    <property type="entry name" value="Epimerase"/>
    <property type="match status" value="1"/>
</dbReference>
<keyword evidence="3" id="KW-1185">Reference proteome</keyword>
<protein>
    <submittedName>
        <fullName evidence="2">NAD-dependent epimerase/dehydratase</fullName>
    </submittedName>
</protein>
<dbReference type="OrthoDB" id="3288614at2"/>
<accession>A0A563ES77</accession>
<dbReference type="EMBL" id="VOBR01000012">
    <property type="protein sequence ID" value="TWP50526.1"/>
    <property type="molecule type" value="Genomic_DNA"/>
</dbReference>
<dbReference type="PANTHER" id="PTHR43245">
    <property type="entry name" value="BIFUNCTIONAL POLYMYXIN RESISTANCE PROTEIN ARNA"/>
    <property type="match status" value="1"/>
</dbReference>
<dbReference type="InterPro" id="IPR001509">
    <property type="entry name" value="Epimerase_deHydtase"/>
</dbReference>
<name>A0A563ES77_9PSEU</name>
<organism evidence="2 3">
    <name type="scientific">Lentzea tibetensis</name>
    <dbReference type="NCBI Taxonomy" id="2591470"/>
    <lineage>
        <taxon>Bacteria</taxon>
        <taxon>Bacillati</taxon>
        <taxon>Actinomycetota</taxon>
        <taxon>Actinomycetes</taxon>
        <taxon>Pseudonocardiales</taxon>
        <taxon>Pseudonocardiaceae</taxon>
        <taxon>Lentzea</taxon>
    </lineage>
</organism>
<comment type="caution">
    <text evidence="2">The sequence shown here is derived from an EMBL/GenBank/DDBJ whole genome shotgun (WGS) entry which is preliminary data.</text>
</comment>
<dbReference type="SUPFAM" id="SSF51735">
    <property type="entry name" value="NAD(P)-binding Rossmann-fold domains"/>
    <property type="match status" value="1"/>
</dbReference>
<proteinExistence type="predicted"/>
<dbReference type="InterPro" id="IPR050177">
    <property type="entry name" value="Lipid_A_modif_metabolic_enz"/>
</dbReference>
<gene>
    <name evidence="2" type="ORF">FKR81_20355</name>
</gene>
<dbReference type="Proteomes" id="UP000316639">
    <property type="component" value="Unassembled WGS sequence"/>
</dbReference>
<dbReference type="AlphaFoldDB" id="A0A563ES77"/>
<evidence type="ECO:0000313" key="2">
    <source>
        <dbReference type="EMBL" id="TWP50526.1"/>
    </source>
</evidence>
<reference evidence="2 3" key="1">
    <citation type="submission" date="2019-07" db="EMBL/GenBank/DDBJ databases">
        <title>Lentzea xizangensis sp. nov., isolated from Qinghai-Tibetan Plateau Soils.</title>
        <authorList>
            <person name="Huang J."/>
        </authorList>
    </citation>
    <scope>NUCLEOTIDE SEQUENCE [LARGE SCALE GENOMIC DNA]</scope>
    <source>
        <strain evidence="2 3">FXJ1.1311</strain>
    </source>
</reference>
<dbReference type="Gene3D" id="3.40.50.720">
    <property type="entry name" value="NAD(P)-binding Rossmann-like Domain"/>
    <property type="match status" value="1"/>
</dbReference>
<dbReference type="InterPro" id="IPR036291">
    <property type="entry name" value="NAD(P)-bd_dom_sf"/>
</dbReference>
<evidence type="ECO:0000313" key="3">
    <source>
        <dbReference type="Proteomes" id="UP000316639"/>
    </source>
</evidence>
<evidence type="ECO:0000259" key="1">
    <source>
        <dbReference type="Pfam" id="PF01370"/>
    </source>
</evidence>